<protein>
    <submittedName>
        <fullName evidence="3">UDP-N-acetyl-D-mannosaminuronic acid transferase</fullName>
        <ecNumber evidence="3">2.4.1.180</ecNumber>
    </submittedName>
</protein>
<organism evidence="3 4">
    <name type="scientific">Stratiformator vulcanicus</name>
    <dbReference type="NCBI Taxonomy" id="2527980"/>
    <lineage>
        <taxon>Bacteria</taxon>
        <taxon>Pseudomonadati</taxon>
        <taxon>Planctomycetota</taxon>
        <taxon>Planctomycetia</taxon>
        <taxon>Planctomycetales</taxon>
        <taxon>Planctomycetaceae</taxon>
        <taxon>Stratiformator</taxon>
    </lineage>
</organism>
<dbReference type="Proteomes" id="UP000317318">
    <property type="component" value="Chromosome"/>
</dbReference>
<dbReference type="NCBIfam" id="TIGR00696">
    <property type="entry name" value="wecG_tagA_cpsF"/>
    <property type="match status" value="1"/>
</dbReference>
<evidence type="ECO:0000256" key="1">
    <source>
        <dbReference type="ARBA" id="ARBA00022676"/>
    </source>
</evidence>
<dbReference type="KEGG" id="svp:Pan189_02520"/>
<dbReference type="EMBL" id="CP036268">
    <property type="protein sequence ID" value="QDT35899.1"/>
    <property type="molecule type" value="Genomic_DNA"/>
</dbReference>
<proteinExistence type="predicted"/>
<gene>
    <name evidence="3" type="primary">wecG</name>
    <name evidence="3" type="ORF">Pan189_02520</name>
</gene>
<dbReference type="RefSeq" id="WP_145362159.1">
    <property type="nucleotide sequence ID" value="NZ_CP036268.1"/>
</dbReference>
<dbReference type="Pfam" id="PF03808">
    <property type="entry name" value="Glyco_tran_WecG"/>
    <property type="match status" value="1"/>
</dbReference>
<dbReference type="PANTHER" id="PTHR34136">
    <property type="match status" value="1"/>
</dbReference>
<reference evidence="3 4" key="1">
    <citation type="submission" date="2019-02" db="EMBL/GenBank/DDBJ databases">
        <title>Deep-cultivation of Planctomycetes and their phenomic and genomic characterization uncovers novel biology.</title>
        <authorList>
            <person name="Wiegand S."/>
            <person name="Jogler M."/>
            <person name="Boedeker C."/>
            <person name="Pinto D."/>
            <person name="Vollmers J."/>
            <person name="Rivas-Marin E."/>
            <person name="Kohn T."/>
            <person name="Peeters S.H."/>
            <person name="Heuer A."/>
            <person name="Rast P."/>
            <person name="Oberbeckmann S."/>
            <person name="Bunk B."/>
            <person name="Jeske O."/>
            <person name="Meyerdierks A."/>
            <person name="Storesund J.E."/>
            <person name="Kallscheuer N."/>
            <person name="Luecker S."/>
            <person name="Lage O.M."/>
            <person name="Pohl T."/>
            <person name="Merkel B.J."/>
            <person name="Hornburger P."/>
            <person name="Mueller R.-W."/>
            <person name="Bruemmer F."/>
            <person name="Labrenz M."/>
            <person name="Spormann A.M."/>
            <person name="Op den Camp H."/>
            <person name="Overmann J."/>
            <person name="Amann R."/>
            <person name="Jetten M.S.M."/>
            <person name="Mascher T."/>
            <person name="Medema M.H."/>
            <person name="Devos D.P."/>
            <person name="Kaster A.-K."/>
            <person name="Ovreas L."/>
            <person name="Rohde M."/>
            <person name="Galperin M.Y."/>
            <person name="Jogler C."/>
        </authorList>
    </citation>
    <scope>NUCLEOTIDE SEQUENCE [LARGE SCALE GENOMIC DNA]</scope>
    <source>
        <strain evidence="3 4">Pan189</strain>
    </source>
</reference>
<keyword evidence="4" id="KW-1185">Reference proteome</keyword>
<evidence type="ECO:0000313" key="3">
    <source>
        <dbReference type="EMBL" id="QDT35899.1"/>
    </source>
</evidence>
<evidence type="ECO:0000313" key="4">
    <source>
        <dbReference type="Proteomes" id="UP000317318"/>
    </source>
</evidence>
<accession>A0A517QW59</accession>
<dbReference type="EC" id="2.4.1.180" evidence="3"/>
<sequence>MSVAELPTVSPALEYNERSSWPPKVDVFGLQVSPTNYREATESIIEAAREHRPAVVSCHAVHALITFSGNPELRAKANTFAMITPDGQPVRWALNLLHGTKLGDRVYGPDLTLSLCQAAAEEGVSIYLYGGTPDVLASLEHNLVNRFPALEIAGSESPPFRTLTPDEDAAVVERINRSGAGLVFIGLGCPKQDLFAFDHRERIDAVQVCVGAAFDFHAGVKRTAPPWMQRTGLEWLFRLCEEPKRLWKRYFVTNSIYLGRLTAALLNVPNIRRQHRIWRDRKRS</sequence>
<dbReference type="InterPro" id="IPR004629">
    <property type="entry name" value="WecG_TagA_CpsF"/>
</dbReference>
<dbReference type="OrthoDB" id="9771846at2"/>
<name>A0A517QW59_9PLAN</name>
<dbReference type="PANTHER" id="PTHR34136:SF1">
    <property type="entry name" value="UDP-N-ACETYL-D-MANNOSAMINURONIC ACID TRANSFERASE"/>
    <property type="match status" value="1"/>
</dbReference>
<keyword evidence="1 3" id="KW-0328">Glycosyltransferase</keyword>
<evidence type="ECO:0000256" key="2">
    <source>
        <dbReference type="ARBA" id="ARBA00022679"/>
    </source>
</evidence>
<dbReference type="CDD" id="cd06533">
    <property type="entry name" value="Glyco_transf_WecG_TagA"/>
    <property type="match status" value="1"/>
</dbReference>
<dbReference type="AlphaFoldDB" id="A0A517QW59"/>
<keyword evidence="2 3" id="KW-0808">Transferase</keyword>
<dbReference type="GO" id="GO:0047241">
    <property type="term" value="F:lipopolysaccharide N-acetylmannosaminouronosyltransferase activity"/>
    <property type="evidence" value="ECO:0007669"/>
    <property type="project" value="UniProtKB-EC"/>
</dbReference>